<feature type="chain" id="PRO_5042158896" description="Methyltransferase type 11 domain-containing protein" evidence="4">
    <location>
        <begin position="23"/>
        <end position="264"/>
    </location>
</feature>
<dbReference type="EMBL" id="BLLK01000069">
    <property type="protein sequence ID" value="GFH59997.1"/>
    <property type="molecule type" value="Genomic_DNA"/>
</dbReference>
<dbReference type="SUPFAM" id="SSF53335">
    <property type="entry name" value="S-adenosyl-L-methionine-dependent methyltransferases"/>
    <property type="match status" value="1"/>
</dbReference>
<proteinExistence type="inferred from homology"/>
<dbReference type="Gene3D" id="3.40.50.150">
    <property type="entry name" value="Vaccinia Virus protein VP39"/>
    <property type="match status" value="1"/>
</dbReference>
<protein>
    <recommendedName>
        <fullName evidence="5">Methyltransferase type 11 domain-containing protein</fullName>
    </recommendedName>
</protein>
<dbReference type="Proteomes" id="UP001054902">
    <property type="component" value="Unassembled WGS sequence"/>
</dbReference>
<dbReference type="AlphaFoldDB" id="A0AAD3D8Q7"/>
<organism evidence="6 7">
    <name type="scientific">Chaetoceros tenuissimus</name>
    <dbReference type="NCBI Taxonomy" id="426638"/>
    <lineage>
        <taxon>Eukaryota</taxon>
        <taxon>Sar</taxon>
        <taxon>Stramenopiles</taxon>
        <taxon>Ochrophyta</taxon>
        <taxon>Bacillariophyta</taxon>
        <taxon>Coscinodiscophyceae</taxon>
        <taxon>Chaetocerotophycidae</taxon>
        <taxon>Chaetocerotales</taxon>
        <taxon>Chaetocerotaceae</taxon>
        <taxon>Chaetoceros</taxon>
    </lineage>
</organism>
<comment type="caution">
    <text evidence="6">The sequence shown here is derived from an EMBL/GenBank/DDBJ whole genome shotgun (WGS) entry which is preliminary data.</text>
</comment>
<evidence type="ECO:0000313" key="7">
    <source>
        <dbReference type="Proteomes" id="UP001054902"/>
    </source>
</evidence>
<keyword evidence="3" id="KW-0808">Transferase</keyword>
<dbReference type="PANTHER" id="PTHR12176:SF80">
    <property type="entry name" value="EEF1A LYSINE METHYLTRANSFERASE 4"/>
    <property type="match status" value="1"/>
</dbReference>
<dbReference type="InterPro" id="IPR051419">
    <property type="entry name" value="Lys/N-term_MeTrsfase_sf"/>
</dbReference>
<dbReference type="PANTHER" id="PTHR12176">
    <property type="entry name" value="SAM-DEPENDENT METHYLTRANSFERASE SUPERFAMILY PROTEIN"/>
    <property type="match status" value="1"/>
</dbReference>
<sequence>MKSYLQPFLIIFISKILATTDAFTVPSLKWESTTSIHHHAHSSTATILYSSLKEPEEQKSNFGRQSYWNECYENEREYTWYAGWDDIQPFFTELVPLKDSESPRVLLPGIGNDSSMVDMFDYGYTKMSAFDYASEGVDCAKDFFGDRDCDLQMADARNLVSYEDDSYDAILEKGTLDAIYLSGANDKELAAKHLKMAVDEMSRVLKKGGVVMSITAACADAVKDAFDNSEHWQVIHDGSFYVTEDGYTSNNIDATILAYEKVSN</sequence>
<evidence type="ECO:0000256" key="4">
    <source>
        <dbReference type="SAM" id="SignalP"/>
    </source>
</evidence>
<keyword evidence="2" id="KW-0489">Methyltransferase</keyword>
<evidence type="ECO:0000313" key="6">
    <source>
        <dbReference type="EMBL" id="GFH59997.1"/>
    </source>
</evidence>
<evidence type="ECO:0000256" key="1">
    <source>
        <dbReference type="ARBA" id="ARBA00008361"/>
    </source>
</evidence>
<feature type="domain" description="Methyltransferase type 11" evidence="5">
    <location>
        <begin position="109"/>
        <end position="211"/>
    </location>
</feature>
<evidence type="ECO:0000256" key="2">
    <source>
        <dbReference type="ARBA" id="ARBA00022603"/>
    </source>
</evidence>
<dbReference type="GO" id="GO:0008757">
    <property type="term" value="F:S-adenosylmethionine-dependent methyltransferase activity"/>
    <property type="evidence" value="ECO:0007669"/>
    <property type="project" value="InterPro"/>
</dbReference>
<accession>A0AAD3D8Q7</accession>
<dbReference type="InterPro" id="IPR013216">
    <property type="entry name" value="Methyltransf_11"/>
</dbReference>
<keyword evidence="7" id="KW-1185">Reference proteome</keyword>
<reference evidence="6 7" key="1">
    <citation type="journal article" date="2021" name="Sci. Rep.">
        <title>The genome of the diatom Chaetoceros tenuissimus carries an ancient integrated fragment of an extant virus.</title>
        <authorList>
            <person name="Hongo Y."/>
            <person name="Kimura K."/>
            <person name="Takaki Y."/>
            <person name="Yoshida Y."/>
            <person name="Baba S."/>
            <person name="Kobayashi G."/>
            <person name="Nagasaki K."/>
            <person name="Hano T."/>
            <person name="Tomaru Y."/>
        </authorList>
    </citation>
    <scope>NUCLEOTIDE SEQUENCE [LARGE SCALE GENOMIC DNA]</scope>
    <source>
        <strain evidence="6 7">NIES-3715</strain>
    </source>
</reference>
<name>A0AAD3D8Q7_9STRA</name>
<feature type="signal peptide" evidence="4">
    <location>
        <begin position="1"/>
        <end position="22"/>
    </location>
</feature>
<evidence type="ECO:0000259" key="5">
    <source>
        <dbReference type="Pfam" id="PF08241"/>
    </source>
</evidence>
<dbReference type="GO" id="GO:0032259">
    <property type="term" value="P:methylation"/>
    <property type="evidence" value="ECO:0007669"/>
    <property type="project" value="UniProtKB-KW"/>
</dbReference>
<dbReference type="Pfam" id="PF08241">
    <property type="entry name" value="Methyltransf_11"/>
    <property type="match status" value="1"/>
</dbReference>
<comment type="similarity">
    <text evidence="1">Belongs to the methyltransferase superfamily.</text>
</comment>
<evidence type="ECO:0000256" key="3">
    <source>
        <dbReference type="ARBA" id="ARBA00022679"/>
    </source>
</evidence>
<keyword evidence="4" id="KW-0732">Signal</keyword>
<gene>
    <name evidence="6" type="ORF">CTEN210_16473</name>
</gene>
<dbReference type="InterPro" id="IPR029063">
    <property type="entry name" value="SAM-dependent_MTases_sf"/>
</dbReference>